<dbReference type="InterPro" id="IPR029058">
    <property type="entry name" value="AB_hydrolase_fold"/>
</dbReference>
<protein>
    <submittedName>
        <fullName evidence="2">Esterase/lipase family protein</fullName>
    </submittedName>
</protein>
<feature type="signal peptide" evidence="1">
    <location>
        <begin position="1"/>
        <end position="24"/>
    </location>
</feature>
<gene>
    <name evidence="2" type="ORF">ACFQ3C_12820</name>
</gene>
<dbReference type="PANTHER" id="PTHR37946">
    <property type="entry name" value="SLL1969 PROTEIN"/>
    <property type="match status" value="1"/>
</dbReference>
<accession>A0ABW3TEX4</accession>
<keyword evidence="3" id="KW-1185">Reference proteome</keyword>
<dbReference type="PANTHER" id="PTHR37946:SF1">
    <property type="entry name" value="SLL1969 PROTEIN"/>
    <property type="match status" value="1"/>
</dbReference>
<comment type="caution">
    <text evidence="2">The sequence shown here is derived from an EMBL/GenBank/DDBJ whole genome shotgun (WGS) entry which is preliminary data.</text>
</comment>
<evidence type="ECO:0000313" key="3">
    <source>
        <dbReference type="Proteomes" id="UP001597151"/>
    </source>
</evidence>
<dbReference type="RefSeq" id="WP_380792401.1">
    <property type="nucleotide sequence ID" value="NZ_JBHTKR010000005.1"/>
</dbReference>
<dbReference type="EMBL" id="JBHTKR010000005">
    <property type="protein sequence ID" value="MFD1195548.1"/>
    <property type="molecule type" value="Genomic_DNA"/>
</dbReference>
<dbReference type="Proteomes" id="UP001597151">
    <property type="component" value="Unassembled WGS sequence"/>
</dbReference>
<organism evidence="2 3">
    <name type="scientific">Seohaeicola saemankumensis</name>
    <dbReference type="NCBI Taxonomy" id="481181"/>
    <lineage>
        <taxon>Bacteria</taxon>
        <taxon>Pseudomonadati</taxon>
        <taxon>Pseudomonadota</taxon>
        <taxon>Alphaproteobacteria</taxon>
        <taxon>Rhodobacterales</taxon>
        <taxon>Roseobacteraceae</taxon>
        <taxon>Seohaeicola</taxon>
    </lineage>
</organism>
<name>A0ABW3TEX4_9RHOB</name>
<evidence type="ECO:0000313" key="2">
    <source>
        <dbReference type="EMBL" id="MFD1195548.1"/>
    </source>
</evidence>
<proteinExistence type="predicted"/>
<dbReference type="SUPFAM" id="SSF53474">
    <property type="entry name" value="alpha/beta-Hydrolases"/>
    <property type="match status" value="1"/>
</dbReference>
<reference evidence="3" key="1">
    <citation type="journal article" date="2019" name="Int. J. Syst. Evol. Microbiol.">
        <title>The Global Catalogue of Microorganisms (GCM) 10K type strain sequencing project: providing services to taxonomists for standard genome sequencing and annotation.</title>
        <authorList>
            <consortium name="The Broad Institute Genomics Platform"/>
            <consortium name="The Broad Institute Genome Sequencing Center for Infectious Disease"/>
            <person name="Wu L."/>
            <person name="Ma J."/>
        </authorList>
    </citation>
    <scope>NUCLEOTIDE SEQUENCE [LARGE SCALE GENOMIC DNA]</scope>
    <source>
        <strain evidence="3">CCUG 55328</strain>
    </source>
</reference>
<sequence length="261" mass="27755">MKRHPLKYAIASFLAMLSLSQAPAAQPLSAGEGAQAGDCVIMLHGLARTEASFLLMEEVFEAEGFKVVNPGYPSTEETIINLATQVLPGAIAACGDRTIHIVTHSMGGILTRVWMTANRPERLGRVVMLAPPNAGSELVDAMGDLEAFGWLNGPAGKQLRTGAKGVPAHLPPVDFDLGVIAGDRSLNPVFSAMIDGPDDGKVSVETTKVEGMADHIVLHVTHTFMMNNPLVIAQTLAFLRHGAFDRSITWGQAVMALPVLE</sequence>
<evidence type="ECO:0000256" key="1">
    <source>
        <dbReference type="SAM" id="SignalP"/>
    </source>
</evidence>
<keyword evidence="1" id="KW-0732">Signal</keyword>
<feature type="chain" id="PRO_5046793641" evidence="1">
    <location>
        <begin position="25"/>
        <end position="261"/>
    </location>
</feature>
<dbReference type="Gene3D" id="3.40.50.1820">
    <property type="entry name" value="alpha/beta hydrolase"/>
    <property type="match status" value="1"/>
</dbReference>